<dbReference type="EMBL" id="CAJPEX010043905">
    <property type="protein sequence ID" value="CAG0926238.1"/>
    <property type="molecule type" value="Genomic_DNA"/>
</dbReference>
<dbReference type="SUPFAM" id="SSF49562">
    <property type="entry name" value="C2 domain (Calcium/lipid-binding domain, CaLB)"/>
    <property type="match status" value="1"/>
</dbReference>
<name>A0A7R9C2K6_9CRUS</name>
<comment type="subcellular location">
    <subcellularLocation>
        <location evidence="1">Membrane</location>
        <topology evidence="1">Single-pass membrane protein</topology>
    </subcellularLocation>
</comment>
<evidence type="ECO:0000256" key="1">
    <source>
        <dbReference type="ARBA" id="ARBA00004167"/>
    </source>
</evidence>
<dbReference type="PANTHER" id="PTHR12546">
    <property type="entry name" value="FER-1-LIKE"/>
    <property type="match status" value="1"/>
</dbReference>
<protein>
    <recommendedName>
        <fullName evidence="6">C2 domain-containing protein</fullName>
    </recommendedName>
</protein>
<evidence type="ECO:0000313" key="8">
    <source>
        <dbReference type="Proteomes" id="UP000678499"/>
    </source>
</evidence>
<dbReference type="GO" id="GO:0007009">
    <property type="term" value="P:plasma membrane organization"/>
    <property type="evidence" value="ECO:0007669"/>
    <property type="project" value="TreeGrafter"/>
</dbReference>
<evidence type="ECO:0000256" key="3">
    <source>
        <dbReference type="ARBA" id="ARBA00022737"/>
    </source>
</evidence>
<dbReference type="InterPro" id="IPR037725">
    <property type="entry name" value="C2F_Ferlin"/>
</dbReference>
<dbReference type="Gene3D" id="2.60.40.150">
    <property type="entry name" value="C2 domain"/>
    <property type="match status" value="1"/>
</dbReference>
<dbReference type="Pfam" id="PF00168">
    <property type="entry name" value="C2"/>
    <property type="match status" value="1"/>
</dbReference>
<reference evidence="7" key="1">
    <citation type="submission" date="2020-11" db="EMBL/GenBank/DDBJ databases">
        <authorList>
            <person name="Tran Van P."/>
        </authorList>
    </citation>
    <scope>NUCLEOTIDE SEQUENCE</scope>
</reference>
<accession>A0A7R9C2K6</accession>
<keyword evidence="2" id="KW-0812">Transmembrane</keyword>
<dbReference type="CDD" id="cd08374">
    <property type="entry name" value="C2F_Ferlin"/>
    <property type="match status" value="1"/>
</dbReference>
<proteinExistence type="predicted"/>
<keyword evidence="8" id="KW-1185">Reference proteome</keyword>
<dbReference type="Proteomes" id="UP000678499">
    <property type="component" value="Unassembled WGS sequence"/>
</dbReference>
<sequence>MQETSVVTGESMSDIFVKAFLQGRIQESQKTDIHYRSMDGEGQFNWRMVFSFDYLEAEQVIVHKESKGLWKDSRELKVPPRLVLQIWDDDKFSRDDQLGKEV</sequence>
<evidence type="ECO:0000256" key="4">
    <source>
        <dbReference type="ARBA" id="ARBA00022989"/>
    </source>
</evidence>
<keyword evidence="4" id="KW-1133">Transmembrane helix</keyword>
<evidence type="ECO:0000259" key="6">
    <source>
        <dbReference type="Pfam" id="PF00168"/>
    </source>
</evidence>
<dbReference type="InterPro" id="IPR000008">
    <property type="entry name" value="C2_dom"/>
</dbReference>
<evidence type="ECO:0000256" key="5">
    <source>
        <dbReference type="ARBA" id="ARBA00023136"/>
    </source>
</evidence>
<dbReference type="InterPro" id="IPR037721">
    <property type="entry name" value="Ferlin"/>
</dbReference>
<evidence type="ECO:0000256" key="2">
    <source>
        <dbReference type="ARBA" id="ARBA00022692"/>
    </source>
</evidence>
<gene>
    <name evidence="7" type="ORF">NMOB1V02_LOCUS13688</name>
</gene>
<keyword evidence="5" id="KW-0472">Membrane</keyword>
<dbReference type="InterPro" id="IPR035892">
    <property type="entry name" value="C2_domain_sf"/>
</dbReference>
<dbReference type="OrthoDB" id="10059618at2759"/>
<dbReference type="PANTHER" id="PTHR12546:SF33">
    <property type="entry name" value="SPERM VESICLE FUSION PROTEIN FER-1"/>
    <property type="match status" value="1"/>
</dbReference>
<dbReference type="AlphaFoldDB" id="A0A7R9C2K6"/>
<organism evidence="7">
    <name type="scientific">Notodromas monacha</name>
    <dbReference type="NCBI Taxonomy" id="399045"/>
    <lineage>
        <taxon>Eukaryota</taxon>
        <taxon>Metazoa</taxon>
        <taxon>Ecdysozoa</taxon>
        <taxon>Arthropoda</taxon>
        <taxon>Crustacea</taxon>
        <taxon>Oligostraca</taxon>
        <taxon>Ostracoda</taxon>
        <taxon>Podocopa</taxon>
        <taxon>Podocopida</taxon>
        <taxon>Cypridocopina</taxon>
        <taxon>Cypridoidea</taxon>
        <taxon>Cyprididae</taxon>
        <taxon>Notodromas</taxon>
    </lineage>
</organism>
<dbReference type="GO" id="GO:0016020">
    <property type="term" value="C:membrane"/>
    <property type="evidence" value="ECO:0007669"/>
    <property type="project" value="UniProtKB-SubCell"/>
</dbReference>
<keyword evidence="3" id="KW-0677">Repeat</keyword>
<feature type="domain" description="C2" evidence="6">
    <location>
        <begin position="64"/>
        <end position="100"/>
    </location>
</feature>
<dbReference type="EMBL" id="OA925942">
    <property type="protein sequence ID" value="CAD7286086.1"/>
    <property type="molecule type" value="Genomic_DNA"/>
</dbReference>
<dbReference type="GO" id="GO:0061025">
    <property type="term" value="P:membrane fusion"/>
    <property type="evidence" value="ECO:0007669"/>
    <property type="project" value="TreeGrafter"/>
</dbReference>
<evidence type="ECO:0000313" key="7">
    <source>
        <dbReference type="EMBL" id="CAD7286086.1"/>
    </source>
</evidence>